<dbReference type="GO" id="GO:0005524">
    <property type="term" value="F:ATP binding"/>
    <property type="evidence" value="ECO:0007669"/>
    <property type="project" value="UniProtKB-KW"/>
</dbReference>
<proteinExistence type="predicted"/>
<dbReference type="PANTHER" id="PTHR10534:SF2">
    <property type="entry name" value="PYRIDOXAL KINASE"/>
    <property type="match status" value="1"/>
</dbReference>
<dbReference type="InterPro" id="IPR004625">
    <property type="entry name" value="PyrdxlKinase"/>
</dbReference>
<dbReference type="PANTHER" id="PTHR10534">
    <property type="entry name" value="PYRIDOXAL KINASE"/>
    <property type="match status" value="1"/>
</dbReference>
<dbReference type="Gene3D" id="3.40.1190.20">
    <property type="match status" value="1"/>
</dbReference>
<keyword evidence="2" id="KW-0808">Transferase</keyword>
<dbReference type="Pfam" id="PF08543">
    <property type="entry name" value="Phos_pyr_kin"/>
    <property type="match status" value="1"/>
</dbReference>
<dbReference type="EC" id="2.7.1.35" evidence="1"/>
<dbReference type="GO" id="GO:0009443">
    <property type="term" value="P:pyridoxal 5'-phosphate salvage"/>
    <property type="evidence" value="ECO:0007669"/>
    <property type="project" value="InterPro"/>
</dbReference>
<dbReference type="OrthoDB" id="9800808at2"/>
<dbReference type="CDD" id="cd01173">
    <property type="entry name" value="pyridoxal_pyridoxamine_kinase"/>
    <property type="match status" value="1"/>
</dbReference>
<dbReference type="NCBIfam" id="NF005491">
    <property type="entry name" value="PRK07105.1"/>
    <property type="match status" value="1"/>
</dbReference>
<name>A0A1H1B3M5_9LACT</name>
<organism evidence="7 8">
    <name type="scientific">Carnobacterium viridans</name>
    <dbReference type="NCBI Taxonomy" id="174587"/>
    <lineage>
        <taxon>Bacteria</taxon>
        <taxon>Bacillati</taxon>
        <taxon>Bacillota</taxon>
        <taxon>Bacilli</taxon>
        <taxon>Lactobacillales</taxon>
        <taxon>Carnobacteriaceae</taxon>
        <taxon>Carnobacterium</taxon>
    </lineage>
</organism>
<evidence type="ECO:0000256" key="4">
    <source>
        <dbReference type="ARBA" id="ARBA00022777"/>
    </source>
</evidence>
<dbReference type="InterPro" id="IPR013749">
    <property type="entry name" value="PM/HMP-P_kinase-1"/>
</dbReference>
<evidence type="ECO:0000313" key="7">
    <source>
        <dbReference type="EMBL" id="SDQ46527.1"/>
    </source>
</evidence>
<evidence type="ECO:0000256" key="2">
    <source>
        <dbReference type="ARBA" id="ARBA00022679"/>
    </source>
</evidence>
<evidence type="ECO:0000256" key="1">
    <source>
        <dbReference type="ARBA" id="ARBA00012104"/>
    </source>
</evidence>
<dbReference type="GO" id="GO:0008478">
    <property type="term" value="F:pyridoxal kinase activity"/>
    <property type="evidence" value="ECO:0007669"/>
    <property type="project" value="UniProtKB-EC"/>
</dbReference>
<dbReference type="InterPro" id="IPR029056">
    <property type="entry name" value="Ribokinase-like"/>
</dbReference>
<keyword evidence="4 7" id="KW-0418">Kinase</keyword>
<dbReference type="GO" id="GO:0005829">
    <property type="term" value="C:cytosol"/>
    <property type="evidence" value="ECO:0007669"/>
    <property type="project" value="TreeGrafter"/>
</dbReference>
<accession>A0A1H1B3M5</accession>
<dbReference type="AlphaFoldDB" id="A0A1H1B3M5"/>
<reference evidence="8" key="1">
    <citation type="submission" date="2016-10" db="EMBL/GenBank/DDBJ databases">
        <authorList>
            <person name="Varghese N."/>
            <person name="Submissions S."/>
        </authorList>
    </citation>
    <scope>NUCLEOTIDE SEQUENCE [LARGE SCALE GENOMIC DNA]</scope>
    <source>
        <strain evidence="8">MPL-11</strain>
    </source>
</reference>
<evidence type="ECO:0000256" key="3">
    <source>
        <dbReference type="ARBA" id="ARBA00022741"/>
    </source>
</evidence>
<gene>
    <name evidence="7" type="ORF">SAMN04487752_2408</name>
</gene>
<feature type="domain" description="Pyridoxamine kinase/Phosphomethylpyrimidine kinase" evidence="6">
    <location>
        <begin position="74"/>
        <end position="257"/>
    </location>
</feature>
<keyword evidence="5" id="KW-0067">ATP-binding</keyword>
<dbReference type="SUPFAM" id="SSF53613">
    <property type="entry name" value="Ribokinase-like"/>
    <property type="match status" value="1"/>
</dbReference>
<dbReference type="RefSeq" id="WP_089978171.1">
    <property type="nucleotide sequence ID" value="NZ_FNJW01000008.1"/>
</dbReference>
<dbReference type="Proteomes" id="UP000199481">
    <property type="component" value="Unassembled WGS sequence"/>
</dbReference>
<evidence type="ECO:0000256" key="5">
    <source>
        <dbReference type="ARBA" id="ARBA00022840"/>
    </source>
</evidence>
<keyword evidence="8" id="KW-1185">Reference proteome</keyword>
<dbReference type="EMBL" id="FNJW01000008">
    <property type="protein sequence ID" value="SDQ46527.1"/>
    <property type="molecule type" value="Genomic_DNA"/>
</dbReference>
<evidence type="ECO:0000313" key="8">
    <source>
        <dbReference type="Proteomes" id="UP000199481"/>
    </source>
</evidence>
<keyword evidence="3" id="KW-0547">Nucleotide-binding</keyword>
<sequence>MKQPRILVIQDISASCRISMNVAVPILSCLENWVSILPTALLSTHTGKGFEEYTFLDLSTEIPAILNHWHSLGIKFDGIVIGYLGSVEQIKLMKSLITKFATEEALIILDPVMGDHGQLYPGYTQEHVEAMRELCQFADVLIPNVTEACLLTGIPYPEKPHTKESIKAIIEQLTKNAKQSMILSGVIQDESKVGTAFVAKGSTEVSYAFSKAYPGHFDGVGDLFTSVIAGFLFQNKGLKRANEVAVNYISRVVKRTIEEQINPLYGIAFEKDLMYLMKELKKETLD</sequence>
<protein>
    <recommendedName>
        <fullName evidence="1">pyridoxal kinase</fullName>
        <ecNumber evidence="1">2.7.1.35</ecNumber>
    </recommendedName>
</protein>
<evidence type="ECO:0000259" key="6">
    <source>
        <dbReference type="Pfam" id="PF08543"/>
    </source>
</evidence>